<evidence type="ECO:0000313" key="1">
    <source>
        <dbReference type="EMBL" id="KAG8430806.1"/>
    </source>
</evidence>
<reference evidence="1" key="1">
    <citation type="thesis" date="2020" institute="ProQuest LLC" country="789 East Eisenhower Parkway, Ann Arbor, MI, USA">
        <title>Comparative Genomics and Chromosome Evolution.</title>
        <authorList>
            <person name="Mudd A.B."/>
        </authorList>
    </citation>
    <scope>NUCLEOTIDE SEQUENCE</scope>
    <source>
        <strain evidence="1">Female2</strain>
        <tissue evidence="1">Blood</tissue>
    </source>
</reference>
<protein>
    <submittedName>
        <fullName evidence="1">Uncharacterized protein</fullName>
    </submittedName>
</protein>
<dbReference type="Proteomes" id="UP000812440">
    <property type="component" value="Unassembled WGS sequence"/>
</dbReference>
<keyword evidence="2" id="KW-1185">Reference proteome</keyword>
<accession>A0A8T2IKY7</accession>
<dbReference type="EMBL" id="JAACNH010000624">
    <property type="protein sequence ID" value="KAG8430806.1"/>
    <property type="molecule type" value="Genomic_DNA"/>
</dbReference>
<proteinExistence type="predicted"/>
<gene>
    <name evidence="1" type="ORF">GDO86_019975</name>
</gene>
<evidence type="ECO:0000313" key="2">
    <source>
        <dbReference type="Proteomes" id="UP000812440"/>
    </source>
</evidence>
<sequence length="33" mass="3685">MSGSTNTGKEPQRRRRILLNCGISVDRWAVLAV</sequence>
<dbReference type="AlphaFoldDB" id="A0A8T2IKY7"/>
<organism evidence="1 2">
    <name type="scientific">Hymenochirus boettgeri</name>
    <name type="common">Congo dwarf clawed frog</name>
    <dbReference type="NCBI Taxonomy" id="247094"/>
    <lineage>
        <taxon>Eukaryota</taxon>
        <taxon>Metazoa</taxon>
        <taxon>Chordata</taxon>
        <taxon>Craniata</taxon>
        <taxon>Vertebrata</taxon>
        <taxon>Euteleostomi</taxon>
        <taxon>Amphibia</taxon>
        <taxon>Batrachia</taxon>
        <taxon>Anura</taxon>
        <taxon>Pipoidea</taxon>
        <taxon>Pipidae</taxon>
        <taxon>Pipinae</taxon>
        <taxon>Hymenochirus</taxon>
    </lineage>
</organism>
<comment type="caution">
    <text evidence="1">The sequence shown here is derived from an EMBL/GenBank/DDBJ whole genome shotgun (WGS) entry which is preliminary data.</text>
</comment>
<name>A0A8T2IKY7_9PIPI</name>